<evidence type="ECO:0000256" key="4">
    <source>
        <dbReference type="ARBA" id="ARBA00023163"/>
    </source>
</evidence>
<dbReference type="SMART" id="SM00850">
    <property type="entry name" value="LytTR"/>
    <property type="match status" value="1"/>
</dbReference>
<organism evidence="6 7">
    <name type="scientific">Lactobacillus intestinalis</name>
    <dbReference type="NCBI Taxonomy" id="151781"/>
    <lineage>
        <taxon>Bacteria</taxon>
        <taxon>Bacillati</taxon>
        <taxon>Bacillota</taxon>
        <taxon>Bacilli</taxon>
        <taxon>Lactobacillales</taxon>
        <taxon>Lactobacillaceae</taxon>
        <taxon>Lactobacillus</taxon>
    </lineage>
</organism>
<evidence type="ECO:0000313" key="6">
    <source>
        <dbReference type="EMBL" id="TGY14664.1"/>
    </source>
</evidence>
<keyword evidence="1" id="KW-0963">Cytoplasm</keyword>
<reference evidence="6 7" key="1">
    <citation type="submission" date="2019-04" db="EMBL/GenBank/DDBJ databases">
        <title>Microbes associate with the intestines of laboratory mice.</title>
        <authorList>
            <person name="Navarre W."/>
            <person name="Wong E."/>
            <person name="Huang K."/>
            <person name="Tropini C."/>
            <person name="Ng K."/>
            <person name="Yu B."/>
        </authorList>
    </citation>
    <scope>NUCLEOTIDE SEQUENCE [LARGE SCALE GENOMIC DNA]</scope>
    <source>
        <strain evidence="6 7">NM61_E11</strain>
    </source>
</reference>
<proteinExistence type="predicted"/>
<sequence length="144" mass="16748">MKVEFNIDPNLSEEKAEFWLKKMTSKIKRITNELTSKQDFLWGYQDGDAYAIKFSEILVIQVEDEKTMICTEGDVYIFKGRLYQVEKLLPSNFVTTSRSSIVNYHFIDHLEIISSGNIDAILENGLRIQVARRKIKVLKERLGL</sequence>
<dbReference type="InterPro" id="IPR046947">
    <property type="entry name" value="LytR-like"/>
</dbReference>
<comment type="caution">
    <text evidence="6">The sequence shown here is derived from an EMBL/GenBank/DDBJ whole genome shotgun (WGS) entry which is preliminary data.</text>
</comment>
<dbReference type="Pfam" id="PF04397">
    <property type="entry name" value="LytTR"/>
    <property type="match status" value="1"/>
</dbReference>
<keyword evidence="3" id="KW-0238">DNA-binding</keyword>
<dbReference type="PANTHER" id="PTHR37299:SF2">
    <property type="entry name" value="HTH LYTTR-TYPE DOMAIN-CONTAINING PROTEIN"/>
    <property type="match status" value="1"/>
</dbReference>
<name>A0A4S2BLH7_9LACO</name>
<gene>
    <name evidence="6" type="ORF">E5351_06355</name>
</gene>
<evidence type="ECO:0000313" key="7">
    <source>
        <dbReference type="Proteomes" id="UP000309117"/>
    </source>
</evidence>
<evidence type="ECO:0000256" key="1">
    <source>
        <dbReference type="ARBA" id="ARBA00022490"/>
    </source>
</evidence>
<dbReference type="PANTHER" id="PTHR37299">
    <property type="entry name" value="TRANSCRIPTIONAL REGULATOR-RELATED"/>
    <property type="match status" value="1"/>
</dbReference>
<keyword evidence="2" id="KW-0805">Transcription regulation</keyword>
<dbReference type="EMBL" id="SRYV01000010">
    <property type="protein sequence ID" value="TGY14664.1"/>
    <property type="molecule type" value="Genomic_DNA"/>
</dbReference>
<feature type="domain" description="HTH LytTR-type" evidence="5">
    <location>
        <begin position="41"/>
        <end position="144"/>
    </location>
</feature>
<dbReference type="PROSITE" id="PS50930">
    <property type="entry name" value="HTH_LYTTR"/>
    <property type="match status" value="1"/>
</dbReference>
<dbReference type="Proteomes" id="UP000309117">
    <property type="component" value="Unassembled WGS sequence"/>
</dbReference>
<dbReference type="GeneID" id="75116348"/>
<keyword evidence="4" id="KW-0804">Transcription</keyword>
<accession>A0A4S2BLH7</accession>
<evidence type="ECO:0000259" key="5">
    <source>
        <dbReference type="PROSITE" id="PS50930"/>
    </source>
</evidence>
<evidence type="ECO:0000256" key="2">
    <source>
        <dbReference type="ARBA" id="ARBA00023015"/>
    </source>
</evidence>
<dbReference type="InterPro" id="IPR007492">
    <property type="entry name" value="LytTR_DNA-bd_dom"/>
</dbReference>
<dbReference type="Gene3D" id="2.40.50.1020">
    <property type="entry name" value="LytTr DNA-binding domain"/>
    <property type="match status" value="1"/>
</dbReference>
<dbReference type="RefSeq" id="WP_004046145.1">
    <property type="nucleotide sequence ID" value="NZ_AQFR02000003.1"/>
</dbReference>
<dbReference type="GO" id="GO:0003677">
    <property type="term" value="F:DNA binding"/>
    <property type="evidence" value="ECO:0007669"/>
    <property type="project" value="UniProtKB-KW"/>
</dbReference>
<dbReference type="GO" id="GO:0000156">
    <property type="term" value="F:phosphorelay response regulator activity"/>
    <property type="evidence" value="ECO:0007669"/>
    <property type="project" value="InterPro"/>
</dbReference>
<evidence type="ECO:0000256" key="3">
    <source>
        <dbReference type="ARBA" id="ARBA00023125"/>
    </source>
</evidence>
<dbReference type="AlphaFoldDB" id="A0A4S2BLH7"/>
<protein>
    <submittedName>
        <fullName evidence="6">LytTR family transcriptional regulator</fullName>
    </submittedName>
</protein>